<dbReference type="Proteomes" id="UP000076519">
    <property type="component" value="Unassembled WGS sequence"/>
</dbReference>
<dbReference type="GO" id="GO:0016757">
    <property type="term" value="F:glycosyltransferase activity"/>
    <property type="evidence" value="ECO:0007669"/>
    <property type="project" value="UniProtKB-KW"/>
</dbReference>
<evidence type="ECO:0000259" key="3">
    <source>
        <dbReference type="Pfam" id="PF00534"/>
    </source>
</evidence>
<keyword evidence="2 4" id="KW-0808">Transferase</keyword>
<keyword evidence="1" id="KW-0328">Glycosyltransferase</keyword>
<dbReference type="RefSeq" id="WP_063281015.1">
    <property type="nucleotide sequence ID" value="NZ_LIYF01000003.1"/>
</dbReference>
<name>A0A166KKD6_LACLC</name>
<dbReference type="EMBL" id="LIYF01000003">
    <property type="protein sequence ID" value="KZK08518.1"/>
    <property type="molecule type" value="Genomic_DNA"/>
</dbReference>
<dbReference type="PATRIC" id="fig|1359.32.peg.1279"/>
<reference evidence="4 5" key="1">
    <citation type="submission" date="2015-08" db="EMBL/GenBank/DDBJ databases">
        <title>Draft Genome Sequences of 11 Lactococcus lactis subspecies cremoris strains.</title>
        <authorList>
            <person name="Wels M."/>
            <person name="Backus L."/>
            <person name="Boekhorst J."/>
            <person name="Dijkstra A."/>
            <person name="Beerthuizen M."/>
            <person name="Siezen R."/>
            <person name="Bachmann H."/>
            <person name="Van Hijum S."/>
        </authorList>
    </citation>
    <scope>NUCLEOTIDE SEQUENCE [LARGE SCALE GENOMIC DNA]</scope>
    <source>
        <strain evidence="4 5">KW10</strain>
    </source>
</reference>
<organism evidence="4 5">
    <name type="scientific">Lactococcus lactis subsp. cremoris</name>
    <name type="common">Streptococcus cremoris</name>
    <dbReference type="NCBI Taxonomy" id="1359"/>
    <lineage>
        <taxon>Bacteria</taxon>
        <taxon>Bacillati</taxon>
        <taxon>Bacillota</taxon>
        <taxon>Bacilli</taxon>
        <taxon>Lactobacillales</taxon>
        <taxon>Streptococcaceae</taxon>
        <taxon>Lactococcus</taxon>
    </lineage>
</organism>
<feature type="domain" description="Glycosyl transferase family 1" evidence="3">
    <location>
        <begin position="307"/>
        <end position="446"/>
    </location>
</feature>
<dbReference type="SUPFAM" id="SSF53756">
    <property type="entry name" value="UDP-Glycosyltransferase/glycogen phosphorylase"/>
    <property type="match status" value="1"/>
</dbReference>
<accession>A0A166KKD6</accession>
<dbReference type="AlphaFoldDB" id="A0A166KKD6"/>
<dbReference type="InterPro" id="IPR001296">
    <property type="entry name" value="Glyco_trans_1"/>
</dbReference>
<sequence length="488" mass="56516">MKVYSVNKGIGYASSGVEYAQKYRKELFEDLDIDDKYIFLNYLSKNITVYSNLLGYQKEQIIWIYNFLSHRSAEESSFTVEKFLEELEEQVEVLTQNETSIEIKVSNTQRYKIWLLELNLVDRVDYFVNGSLVSVSHYDKTLNNVEEYHQGKLVKRTFFDLEGNKSYEQFYSNKEITVTFIDNQILYGKMAFYQYFFNKLELQQEDAVIIDRPLDVVEGIVPLLVHQVRLFSVVHAEHYNENLSEGDHILWNNNYEYIFEHADAFEAIIVATERQNQILSQQLRKKTMIKTIPVGYIEAINRKRTYKPYSLITASRLATEKHIDILIKAVAAAREVLPRLTLDVYGEGAERNKLEEIIQKLEAESFIKLCGHKDLKKIYSNYSGYVSASTSEGFGLSLLEAIGEALPLIGVDVEYGNREFIENGKNGILFEKGDLKAMPEVLSKVIISFYDKKLDQAGRAVSRKKAKPYLKQNVTKKWQKLLEKEGNS</sequence>
<dbReference type="PANTHER" id="PTHR12526:SF629">
    <property type="entry name" value="TEICHURONIC ACID BIOSYNTHESIS GLYCOSYLTRANSFERASE TUAH-RELATED"/>
    <property type="match status" value="1"/>
</dbReference>
<evidence type="ECO:0000313" key="4">
    <source>
        <dbReference type="EMBL" id="KZK08518.1"/>
    </source>
</evidence>
<proteinExistence type="predicted"/>
<dbReference type="Pfam" id="PF00534">
    <property type="entry name" value="Glycos_transf_1"/>
    <property type="match status" value="1"/>
</dbReference>
<evidence type="ECO:0000256" key="1">
    <source>
        <dbReference type="ARBA" id="ARBA00022676"/>
    </source>
</evidence>
<dbReference type="Gene3D" id="3.40.50.2000">
    <property type="entry name" value="Glycogen Phosphorylase B"/>
    <property type="match status" value="2"/>
</dbReference>
<comment type="caution">
    <text evidence="4">The sequence shown here is derived from an EMBL/GenBank/DDBJ whole genome shotgun (WGS) entry which is preliminary data.</text>
</comment>
<dbReference type="PANTHER" id="PTHR12526">
    <property type="entry name" value="GLYCOSYLTRANSFERASE"/>
    <property type="match status" value="1"/>
</dbReference>
<evidence type="ECO:0000313" key="5">
    <source>
        <dbReference type="Proteomes" id="UP000076519"/>
    </source>
</evidence>
<protein>
    <submittedName>
        <fullName evidence="4">Poly(Glycerol-phosphate) alpha-glucosyltransferase GftA</fullName>
    </submittedName>
</protein>
<evidence type="ECO:0000256" key="2">
    <source>
        <dbReference type="ARBA" id="ARBA00022679"/>
    </source>
</evidence>
<gene>
    <name evidence="4" type="ORF">AB996_0126</name>
</gene>